<evidence type="ECO:0000256" key="4">
    <source>
        <dbReference type="ARBA" id="ARBA00022807"/>
    </source>
</evidence>
<evidence type="ECO:0000313" key="10">
    <source>
        <dbReference type="EMBL" id="LAC23033.1"/>
    </source>
</evidence>
<dbReference type="AlphaFoldDB" id="A0A2P2I625"/>
<accession>A0A2P2I625</accession>
<proteinExistence type="evidence at transcript level"/>
<dbReference type="InterPro" id="IPR013128">
    <property type="entry name" value="Peptidase_C1A"/>
</dbReference>
<protein>
    <submittedName>
        <fullName evidence="9">Crustapain</fullName>
    </submittedName>
</protein>
<dbReference type="PANTHER" id="PTHR12411">
    <property type="entry name" value="CYSTEINE PROTEASE FAMILY C1-RELATED"/>
    <property type="match status" value="1"/>
</dbReference>
<dbReference type="InterPro" id="IPR038765">
    <property type="entry name" value="Papain-like_cys_pep_sf"/>
</dbReference>
<keyword evidence="2" id="KW-0645">Protease</keyword>
<dbReference type="Pfam" id="PF08246">
    <property type="entry name" value="Inhibitor_I29"/>
    <property type="match status" value="1"/>
</dbReference>
<dbReference type="PROSITE" id="PS00639">
    <property type="entry name" value="THIOL_PROTEASE_HIS"/>
    <property type="match status" value="1"/>
</dbReference>
<dbReference type="InterPro" id="IPR025661">
    <property type="entry name" value="Pept_asp_AS"/>
</dbReference>
<evidence type="ECO:0000256" key="1">
    <source>
        <dbReference type="ARBA" id="ARBA00008455"/>
    </source>
</evidence>
<keyword evidence="4" id="KW-0788">Thiol protease</keyword>
<dbReference type="GO" id="GO:0008234">
    <property type="term" value="F:cysteine-type peptidase activity"/>
    <property type="evidence" value="ECO:0007669"/>
    <property type="project" value="UniProtKB-KW"/>
</dbReference>
<keyword evidence="3" id="KW-0378">Hydrolase</keyword>
<dbReference type="CDD" id="cd02248">
    <property type="entry name" value="Peptidase_C1A"/>
    <property type="match status" value="1"/>
</dbReference>
<reference evidence="10" key="1">
    <citation type="submission" date="2017-11" db="EMBL/GenBank/DDBJ databases">
        <title>The sensing device of the deep-sea amphipod.</title>
        <authorList>
            <person name="Kobayashi H."/>
            <person name="Nagahama T."/>
            <person name="Arai W."/>
            <person name="Sasagawa Y."/>
            <person name="Umeda M."/>
            <person name="Hayashi T."/>
            <person name="Nikaido I."/>
            <person name="Watanabe H."/>
            <person name="Oguri K."/>
            <person name="Kitazato H."/>
            <person name="Fujioka K."/>
            <person name="Kido Y."/>
            <person name="Takami H."/>
        </authorList>
    </citation>
    <scope>NUCLEOTIDE SEQUENCE</scope>
    <source>
        <tissue evidence="10">Whole body</tissue>
    </source>
</reference>
<dbReference type="PROSITE" id="PS00640">
    <property type="entry name" value="THIOL_PROTEASE_ASN"/>
    <property type="match status" value="1"/>
</dbReference>
<evidence type="ECO:0000259" key="8">
    <source>
        <dbReference type="SMART" id="SM00645"/>
    </source>
</evidence>
<keyword evidence="5" id="KW-0865">Zymogen</keyword>
<dbReference type="PRINTS" id="PR00705">
    <property type="entry name" value="PAPAIN"/>
</dbReference>
<feature type="domain" description="Peptidase C1A papain C-terminal" evidence="8">
    <location>
        <begin position="62"/>
        <end position="278"/>
    </location>
</feature>
<dbReference type="InterPro" id="IPR025660">
    <property type="entry name" value="Pept_his_AS"/>
</dbReference>
<dbReference type="InterPro" id="IPR000169">
    <property type="entry name" value="Pept_cys_AS"/>
</dbReference>
<dbReference type="SMART" id="SM00645">
    <property type="entry name" value="Pept_C1"/>
    <property type="match status" value="1"/>
</dbReference>
<evidence type="ECO:0000256" key="6">
    <source>
        <dbReference type="ARBA" id="ARBA00023157"/>
    </source>
</evidence>
<dbReference type="PROSITE" id="PS00139">
    <property type="entry name" value="THIOL_PROTEASE_CYS"/>
    <property type="match status" value="1"/>
</dbReference>
<dbReference type="Gene3D" id="3.90.70.10">
    <property type="entry name" value="Cysteine proteinases"/>
    <property type="match status" value="1"/>
</dbReference>
<dbReference type="EMBL" id="IACF01003730">
    <property type="protein sequence ID" value="LAB69340.1"/>
    <property type="molecule type" value="mRNA"/>
</dbReference>
<dbReference type="FunFam" id="3.90.70.10:FF:000006">
    <property type="entry name" value="Cathepsin S"/>
    <property type="match status" value="1"/>
</dbReference>
<evidence type="ECO:0000256" key="2">
    <source>
        <dbReference type="ARBA" id="ARBA00022670"/>
    </source>
</evidence>
<evidence type="ECO:0000313" key="9">
    <source>
        <dbReference type="EMBL" id="LAB69340.1"/>
    </source>
</evidence>
<reference evidence="9" key="2">
    <citation type="journal article" date="2018" name="Biosci. Biotechnol. Biochem.">
        <title>Polysaccharide hydrolase of the hadal zone amphipods Hirondellea gigas.</title>
        <authorList>
            <person name="Kobayashi H."/>
            <person name="Nagahama T."/>
            <person name="Arai W."/>
            <person name="Sasagawa Y."/>
            <person name="Umeda M."/>
            <person name="Hayashi T."/>
            <person name="Nikaido I."/>
            <person name="Watanabe H."/>
            <person name="Oguri K."/>
            <person name="Kitazato H."/>
            <person name="Fujioka K."/>
            <person name="Kido Y."/>
            <person name="Takami H."/>
        </authorList>
    </citation>
    <scope>NUCLEOTIDE SEQUENCE</scope>
    <source>
        <tissue evidence="9">Whole body</tissue>
    </source>
</reference>
<sequence>MDKLKFIQEHNERYDKGEVTYWLKINNFSDLTHEEVLATKTGSPRRRHPLSVLPKSTPTKPMAAEVDWRYKGAVTPVKDQGQCGSCWAFSAVASLEGMHFLKTGELVSFSEQNLVDCSWDYGNQGCNGGWPYQAYTYIENNGGIDTEDSYPYLAVDDKCEFDPAHVGATIQGYHDVTEGDETALQEATMNEGPISVCIDAGQPSFGSYGGGVYYEPNCDSWYSNHAVTVVGYGTESSGEDYWIVKNSWGSSWGESGYIKMARNKDNNCAIATYAVYPVV</sequence>
<dbReference type="GO" id="GO:0006508">
    <property type="term" value="P:proteolysis"/>
    <property type="evidence" value="ECO:0007669"/>
    <property type="project" value="UniProtKB-KW"/>
</dbReference>
<name>A0A2P2I625_9CRUS</name>
<dbReference type="SUPFAM" id="SSF54001">
    <property type="entry name" value="Cysteine proteinases"/>
    <property type="match status" value="1"/>
</dbReference>
<evidence type="ECO:0000256" key="3">
    <source>
        <dbReference type="ARBA" id="ARBA00022801"/>
    </source>
</evidence>
<comment type="similarity">
    <text evidence="1">Belongs to the peptidase C1 family.</text>
</comment>
<evidence type="ECO:0000256" key="7">
    <source>
        <dbReference type="SAM" id="MobiDB-lite"/>
    </source>
</evidence>
<dbReference type="InterPro" id="IPR000668">
    <property type="entry name" value="Peptidase_C1A_C"/>
</dbReference>
<evidence type="ECO:0000256" key="5">
    <source>
        <dbReference type="ARBA" id="ARBA00023145"/>
    </source>
</evidence>
<feature type="region of interest" description="Disordered" evidence="7">
    <location>
        <begin position="39"/>
        <end position="58"/>
    </location>
</feature>
<dbReference type="InterPro" id="IPR039417">
    <property type="entry name" value="Peptidase_C1A_papain-like"/>
</dbReference>
<keyword evidence="6" id="KW-1015">Disulfide bond</keyword>
<organism evidence="9">
    <name type="scientific">Hirondellea gigas</name>
    <dbReference type="NCBI Taxonomy" id="1518452"/>
    <lineage>
        <taxon>Eukaryota</taxon>
        <taxon>Metazoa</taxon>
        <taxon>Ecdysozoa</taxon>
        <taxon>Arthropoda</taxon>
        <taxon>Crustacea</taxon>
        <taxon>Multicrustacea</taxon>
        <taxon>Malacostraca</taxon>
        <taxon>Eumalacostraca</taxon>
        <taxon>Peracarida</taxon>
        <taxon>Amphipoda</taxon>
        <taxon>Amphilochidea</taxon>
        <taxon>Lysianassida</taxon>
        <taxon>Lysianassidira</taxon>
        <taxon>Lysianassoidea</taxon>
        <taxon>Lysianassidae</taxon>
        <taxon>Hirondellea</taxon>
    </lineage>
</organism>
<dbReference type="Pfam" id="PF00112">
    <property type="entry name" value="Peptidase_C1"/>
    <property type="match status" value="1"/>
</dbReference>
<dbReference type="EMBL" id="IACT01003809">
    <property type="protein sequence ID" value="LAC23033.1"/>
    <property type="molecule type" value="mRNA"/>
</dbReference>
<dbReference type="InterPro" id="IPR013201">
    <property type="entry name" value="Prot_inhib_I29"/>
</dbReference>